<dbReference type="Gene3D" id="3.20.20.140">
    <property type="entry name" value="Metal-dependent hydrolases"/>
    <property type="match status" value="1"/>
</dbReference>
<comment type="similarity">
    <text evidence="2 8">Belongs to the metallo-dependent hydrolases superfamily. ATZ/TRZ family.</text>
</comment>
<feature type="region of interest" description="Disordered" evidence="9">
    <location>
        <begin position="1"/>
        <end position="23"/>
    </location>
</feature>
<dbReference type="NCBIfam" id="TIGR02967">
    <property type="entry name" value="guan_deamin"/>
    <property type="match status" value="1"/>
</dbReference>
<dbReference type="InterPro" id="IPR006680">
    <property type="entry name" value="Amidohydro-rel"/>
</dbReference>
<sequence length="478" mass="52314">MRSSCAPDAACPDRPSGGPSGCQGTTAVRGRLVWFRDDPFLTSSDEALVYVDDGLLVCHDGKIVAAGDHGRLVRDLPPGVTVESYRDKLILPGLVGSHAHYVQVRIIAEYGEELLDWLRDYVYPEERRFADASYARPIAALFCDELLRNGTTTAMVHCATSPQSVDALFEESVGRGMRLVAGKVLMDRKAPSDVLDSSPEQAYEESRKLIERWHGVGRSVYAVTPRFAYTCSSEMLRVAGALWREHPGTLLQTHLAENRWEVAKVAELFPPPRYRDYVDVYEKHGLLGPGAVFAHAVHLRKREWERLHHTGSGVSHCPTSNLFLGSGLFRMKRAARRSRRVPVGLGSDVAGGTSLSLLQTASEAYKVGALRGYPMDGVKLFYLATVGSATAMRLDHLVGSLEPGHEADFVVLDPAATPQLDARTADVDSVNDLLFSLAVMGDDRAVLATYLAGRLAHRRDACPGPLPVRPTDTRGDRS</sequence>
<proteinExistence type="inferred from homology"/>
<evidence type="ECO:0000313" key="11">
    <source>
        <dbReference type="EMBL" id="GCD42826.1"/>
    </source>
</evidence>
<dbReference type="AlphaFoldDB" id="A0A401W0L4"/>
<dbReference type="Proteomes" id="UP000286746">
    <property type="component" value="Unassembled WGS sequence"/>
</dbReference>
<organism evidence="11 12">
    <name type="scientific">Streptomyces paromomycinus</name>
    <name type="common">Streptomyces rimosus subsp. paromomycinus</name>
    <dbReference type="NCBI Taxonomy" id="92743"/>
    <lineage>
        <taxon>Bacteria</taxon>
        <taxon>Bacillati</taxon>
        <taxon>Actinomycetota</taxon>
        <taxon>Actinomycetes</taxon>
        <taxon>Kitasatosporales</taxon>
        <taxon>Streptomycetaceae</taxon>
        <taxon>Streptomyces</taxon>
    </lineage>
</organism>
<keyword evidence="6 8" id="KW-0862">Zinc</keyword>
<dbReference type="SUPFAM" id="SSF51556">
    <property type="entry name" value="Metallo-dependent hydrolases"/>
    <property type="match status" value="1"/>
</dbReference>
<dbReference type="GO" id="GO:0008270">
    <property type="term" value="F:zinc ion binding"/>
    <property type="evidence" value="ECO:0007669"/>
    <property type="project" value="UniProtKB-UniRule"/>
</dbReference>
<dbReference type="EMBL" id="BHZD01000001">
    <property type="protein sequence ID" value="GCD42826.1"/>
    <property type="molecule type" value="Genomic_DNA"/>
</dbReference>
<dbReference type="PANTHER" id="PTHR11271">
    <property type="entry name" value="GUANINE DEAMINASE"/>
    <property type="match status" value="1"/>
</dbReference>
<dbReference type="NCBIfam" id="NF006679">
    <property type="entry name" value="PRK09228.1"/>
    <property type="match status" value="1"/>
</dbReference>
<comment type="cofactor">
    <cofactor evidence="8">
        <name>Zn(2+)</name>
        <dbReference type="ChEBI" id="CHEBI:29105"/>
    </cofactor>
    <text evidence="8">Binds 1 zinc ion per subunit.</text>
</comment>
<evidence type="ECO:0000256" key="5">
    <source>
        <dbReference type="ARBA" id="ARBA00022801"/>
    </source>
</evidence>
<dbReference type="InterPro" id="IPR032466">
    <property type="entry name" value="Metal_Hydrolase"/>
</dbReference>
<evidence type="ECO:0000256" key="6">
    <source>
        <dbReference type="ARBA" id="ARBA00022833"/>
    </source>
</evidence>
<evidence type="ECO:0000256" key="3">
    <source>
        <dbReference type="ARBA" id="ARBA00012781"/>
    </source>
</evidence>
<comment type="pathway">
    <text evidence="1 8">Purine metabolism; guanine degradation; xanthine from guanine: step 1/1.</text>
</comment>
<dbReference type="GO" id="GO:0005829">
    <property type="term" value="C:cytosol"/>
    <property type="evidence" value="ECO:0007669"/>
    <property type="project" value="TreeGrafter"/>
</dbReference>
<evidence type="ECO:0000256" key="4">
    <source>
        <dbReference type="ARBA" id="ARBA00022723"/>
    </source>
</evidence>
<evidence type="ECO:0000256" key="1">
    <source>
        <dbReference type="ARBA" id="ARBA00004984"/>
    </source>
</evidence>
<name>A0A401W0L4_STREY</name>
<keyword evidence="4 8" id="KW-0479">Metal-binding</keyword>
<evidence type="ECO:0000313" key="12">
    <source>
        <dbReference type="Proteomes" id="UP000286746"/>
    </source>
</evidence>
<dbReference type="Gene3D" id="2.30.40.10">
    <property type="entry name" value="Urease, subunit C, domain 1"/>
    <property type="match status" value="1"/>
</dbReference>
<dbReference type="GO" id="GO:0008892">
    <property type="term" value="F:guanine deaminase activity"/>
    <property type="evidence" value="ECO:0007669"/>
    <property type="project" value="UniProtKB-UniRule"/>
</dbReference>
<gene>
    <name evidence="11" type="ORF">GKJPGBOP_02500</name>
</gene>
<reference evidence="11 12" key="1">
    <citation type="submission" date="2018-11" db="EMBL/GenBank/DDBJ databases">
        <title>Whole genome sequence of Streptomyces paromomycinus NBRC 15454(T).</title>
        <authorList>
            <person name="Komaki H."/>
            <person name="Tamura T."/>
        </authorList>
    </citation>
    <scope>NUCLEOTIDE SEQUENCE [LARGE SCALE GENOMIC DNA]</scope>
    <source>
        <strain evidence="11 12">NBRC 15454</strain>
    </source>
</reference>
<comment type="caution">
    <text evidence="11">The sequence shown here is derived from an EMBL/GenBank/DDBJ whole genome shotgun (WGS) entry which is preliminary data.</text>
</comment>
<protein>
    <recommendedName>
        <fullName evidence="3 7">Guanine deaminase</fullName>
        <shortName evidence="8">Guanase</shortName>
        <ecNumber evidence="3 7">3.5.4.3</ecNumber>
    </recommendedName>
    <alternativeName>
        <fullName evidence="8">Guanine aminohydrolase</fullName>
    </alternativeName>
</protein>
<dbReference type="PANTHER" id="PTHR11271:SF6">
    <property type="entry name" value="GUANINE DEAMINASE"/>
    <property type="match status" value="1"/>
</dbReference>
<dbReference type="GO" id="GO:0006147">
    <property type="term" value="P:guanine catabolic process"/>
    <property type="evidence" value="ECO:0007669"/>
    <property type="project" value="UniProtKB-UniRule"/>
</dbReference>
<dbReference type="InterPro" id="IPR014311">
    <property type="entry name" value="Guanine_deaminase"/>
</dbReference>
<keyword evidence="5 8" id="KW-0378">Hydrolase</keyword>
<evidence type="ECO:0000259" key="10">
    <source>
        <dbReference type="Pfam" id="PF01979"/>
    </source>
</evidence>
<dbReference type="InterPro" id="IPR051607">
    <property type="entry name" value="Metallo-dep_hydrolases"/>
</dbReference>
<comment type="function">
    <text evidence="8">Catalyzes the hydrolytic deamination of guanine, producing xanthine and ammonia.</text>
</comment>
<dbReference type="SUPFAM" id="SSF51338">
    <property type="entry name" value="Composite domain of metallo-dependent hydrolases"/>
    <property type="match status" value="1"/>
</dbReference>
<dbReference type="UniPathway" id="UPA00603">
    <property type="reaction ID" value="UER00660"/>
</dbReference>
<feature type="domain" description="Amidohydrolase-related" evidence="10">
    <location>
        <begin position="90"/>
        <end position="455"/>
    </location>
</feature>
<keyword evidence="12" id="KW-1185">Reference proteome</keyword>
<dbReference type="InterPro" id="IPR011059">
    <property type="entry name" value="Metal-dep_hydrolase_composite"/>
</dbReference>
<evidence type="ECO:0000256" key="7">
    <source>
        <dbReference type="NCBIfam" id="TIGR02967"/>
    </source>
</evidence>
<evidence type="ECO:0000256" key="8">
    <source>
        <dbReference type="RuleBase" id="RU366009"/>
    </source>
</evidence>
<accession>A0A401W0L4</accession>
<comment type="catalytic activity">
    <reaction evidence="8">
        <text>guanine + H2O + H(+) = xanthine + NH4(+)</text>
        <dbReference type="Rhea" id="RHEA:14665"/>
        <dbReference type="ChEBI" id="CHEBI:15377"/>
        <dbReference type="ChEBI" id="CHEBI:15378"/>
        <dbReference type="ChEBI" id="CHEBI:16235"/>
        <dbReference type="ChEBI" id="CHEBI:17712"/>
        <dbReference type="ChEBI" id="CHEBI:28938"/>
        <dbReference type="EC" id="3.5.4.3"/>
    </reaction>
</comment>
<evidence type="ECO:0000256" key="2">
    <source>
        <dbReference type="ARBA" id="ARBA00006745"/>
    </source>
</evidence>
<dbReference type="Pfam" id="PF01979">
    <property type="entry name" value="Amidohydro_1"/>
    <property type="match status" value="1"/>
</dbReference>
<evidence type="ECO:0000256" key="9">
    <source>
        <dbReference type="SAM" id="MobiDB-lite"/>
    </source>
</evidence>
<dbReference type="EC" id="3.5.4.3" evidence="3 7"/>
<dbReference type="RefSeq" id="WP_125054099.1">
    <property type="nucleotide sequence ID" value="NZ_BHZD01000001.1"/>
</dbReference>